<proteinExistence type="inferred from homology"/>
<dbReference type="PANTHER" id="PTHR30537:SF1">
    <property type="entry name" value="HTH-TYPE TRANSCRIPTIONAL REGULATOR PGRR"/>
    <property type="match status" value="1"/>
</dbReference>
<dbReference type="Gene3D" id="3.40.190.290">
    <property type="match status" value="1"/>
</dbReference>
<dbReference type="InterPro" id="IPR058163">
    <property type="entry name" value="LysR-type_TF_proteobact-type"/>
</dbReference>
<evidence type="ECO:0000256" key="3">
    <source>
        <dbReference type="ARBA" id="ARBA00023125"/>
    </source>
</evidence>
<dbReference type="Proteomes" id="UP000494115">
    <property type="component" value="Unassembled WGS sequence"/>
</dbReference>
<dbReference type="SUPFAM" id="SSF46785">
    <property type="entry name" value="Winged helix' DNA-binding domain"/>
    <property type="match status" value="1"/>
</dbReference>
<dbReference type="InterPro" id="IPR000847">
    <property type="entry name" value="LysR_HTH_N"/>
</dbReference>
<evidence type="ECO:0000313" key="6">
    <source>
        <dbReference type="EMBL" id="CAB3802552.1"/>
    </source>
</evidence>
<dbReference type="InterPro" id="IPR036390">
    <property type="entry name" value="WH_DNA-bd_sf"/>
</dbReference>
<evidence type="ECO:0000313" key="7">
    <source>
        <dbReference type="Proteomes" id="UP000494115"/>
    </source>
</evidence>
<feature type="domain" description="HTH lysR-type" evidence="5">
    <location>
        <begin position="17"/>
        <end position="74"/>
    </location>
</feature>
<dbReference type="EMBL" id="CADIKM010000049">
    <property type="protein sequence ID" value="CAB3802552.1"/>
    <property type="molecule type" value="Genomic_DNA"/>
</dbReference>
<keyword evidence="4" id="KW-0804">Transcription</keyword>
<dbReference type="GO" id="GO:0003700">
    <property type="term" value="F:DNA-binding transcription factor activity"/>
    <property type="evidence" value="ECO:0007669"/>
    <property type="project" value="InterPro"/>
</dbReference>
<dbReference type="GO" id="GO:0043565">
    <property type="term" value="F:sequence-specific DNA binding"/>
    <property type="evidence" value="ECO:0007669"/>
    <property type="project" value="TreeGrafter"/>
</dbReference>
<evidence type="ECO:0000256" key="4">
    <source>
        <dbReference type="ARBA" id="ARBA00023163"/>
    </source>
</evidence>
<evidence type="ECO:0000256" key="1">
    <source>
        <dbReference type="ARBA" id="ARBA00009437"/>
    </source>
</evidence>
<name>A0A6S7BTY2_9BURK</name>
<keyword evidence="3" id="KW-0238">DNA-binding</keyword>
<dbReference type="Pfam" id="PF00126">
    <property type="entry name" value="HTH_1"/>
    <property type="match status" value="1"/>
</dbReference>
<keyword evidence="7" id="KW-1185">Reference proteome</keyword>
<evidence type="ECO:0000256" key="2">
    <source>
        <dbReference type="ARBA" id="ARBA00023015"/>
    </source>
</evidence>
<dbReference type="SUPFAM" id="SSF53850">
    <property type="entry name" value="Periplasmic binding protein-like II"/>
    <property type="match status" value="1"/>
</dbReference>
<dbReference type="PROSITE" id="PS50931">
    <property type="entry name" value="HTH_LYSR"/>
    <property type="match status" value="1"/>
</dbReference>
<evidence type="ECO:0000259" key="5">
    <source>
        <dbReference type="PROSITE" id="PS50931"/>
    </source>
</evidence>
<dbReference type="FunFam" id="1.10.10.10:FF:000001">
    <property type="entry name" value="LysR family transcriptional regulator"/>
    <property type="match status" value="1"/>
</dbReference>
<gene>
    <name evidence="6" type="primary">pgrR_8</name>
    <name evidence="6" type="ORF">LMG28138_05202</name>
</gene>
<dbReference type="Pfam" id="PF03466">
    <property type="entry name" value="LysR_substrate"/>
    <property type="match status" value="1"/>
</dbReference>
<reference evidence="6 7" key="1">
    <citation type="submission" date="2020-04" db="EMBL/GenBank/DDBJ databases">
        <authorList>
            <person name="De Canck E."/>
        </authorList>
    </citation>
    <scope>NUCLEOTIDE SEQUENCE [LARGE SCALE GENOMIC DNA]</scope>
    <source>
        <strain evidence="6 7">LMG 28138</strain>
    </source>
</reference>
<dbReference type="PANTHER" id="PTHR30537">
    <property type="entry name" value="HTH-TYPE TRANSCRIPTIONAL REGULATOR"/>
    <property type="match status" value="1"/>
</dbReference>
<sequence length="310" mass="34490">MVWWEWTYNPMVLIMRDTVTDLIAFLTVARERSFTKAAAQLGVSQPALSRTIRKLEARLGVRLLTRSTRSVAPTDAGERLIETIGPHFDGIETGLNEIRELSGKPAGSLRITSVEHASTVILAPGVCKLMLDYPDISVEISNDYQLVDIVAQRYDAGIRLGEQVAKDMIGVRVGPDFRMAVVGTPSYFKRRAKPLTPHDLTTHTGINLRLPTSGGLWSWPFAKDGREIRVRAEGHVVCNTLPLMLDFALAGVGLAHVPEDVVQADMEQGRLIRVLDDWCPPVTGYHIYYPSRRQPKPAFRLLLDILRSGV</sequence>
<accession>A0A6S7BTY2</accession>
<dbReference type="AlphaFoldDB" id="A0A6S7BTY2"/>
<dbReference type="InterPro" id="IPR036388">
    <property type="entry name" value="WH-like_DNA-bd_sf"/>
</dbReference>
<protein>
    <submittedName>
        <fullName evidence="6">HTH-type transcriptional regulator PgrR</fullName>
    </submittedName>
</protein>
<dbReference type="InterPro" id="IPR005119">
    <property type="entry name" value="LysR_subst-bd"/>
</dbReference>
<dbReference type="CDD" id="cd08474">
    <property type="entry name" value="PBP2_CrgA_like_5"/>
    <property type="match status" value="1"/>
</dbReference>
<dbReference type="Gene3D" id="1.10.10.10">
    <property type="entry name" value="Winged helix-like DNA-binding domain superfamily/Winged helix DNA-binding domain"/>
    <property type="match status" value="1"/>
</dbReference>
<dbReference type="FunFam" id="3.40.190.290:FF:000012">
    <property type="entry name" value="Transcriptional regulator, LysR family"/>
    <property type="match status" value="1"/>
</dbReference>
<dbReference type="GO" id="GO:0006351">
    <property type="term" value="P:DNA-templated transcription"/>
    <property type="evidence" value="ECO:0007669"/>
    <property type="project" value="TreeGrafter"/>
</dbReference>
<keyword evidence="2" id="KW-0805">Transcription regulation</keyword>
<dbReference type="PRINTS" id="PR00039">
    <property type="entry name" value="HTHLYSR"/>
</dbReference>
<comment type="similarity">
    <text evidence="1">Belongs to the LysR transcriptional regulatory family.</text>
</comment>
<organism evidence="6 7">
    <name type="scientific">Pararobbsia alpina</name>
    <dbReference type="NCBI Taxonomy" id="621374"/>
    <lineage>
        <taxon>Bacteria</taxon>
        <taxon>Pseudomonadati</taxon>
        <taxon>Pseudomonadota</taxon>
        <taxon>Betaproteobacteria</taxon>
        <taxon>Burkholderiales</taxon>
        <taxon>Burkholderiaceae</taxon>
        <taxon>Pararobbsia</taxon>
    </lineage>
</organism>